<name>A0ABN8QGB8_9CNID</name>
<dbReference type="Pfam" id="PF00271">
    <property type="entry name" value="Helicase_C"/>
    <property type="match status" value="1"/>
</dbReference>
<sequence length="290" mass="33009">MILRMIFLIFPKGADGRLQKIMAESDELTMDKALENVAHRVRQKPNIQQYRRSWKGKSAKPNHVFRGAYGKLSILPSMCQDGTPVLALTGTADSDTENTVTSELLMRNPVKLFVSPNRVNLRLSVHKVPRLNMLKHLDWLVDMIKQHGKDTPKTIIFCDTLYSVASVMNYMTMTLGEGAFHPRNSRKHEHCLLGIFHSLSLKEYKERLLLSFNGQGLRRVAIATTALSMGVNFPDVRYVVHFGPARNLLDFHQQAGRAGWDGNPSDIIVLFYGRQLSHCEDDIRSFLKNY</sequence>
<comment type="similarity">
    <text evidence="1">Belongs to the helicase family. RecQ subfamily.</text>
</comment>
<dbReference type="EMBL" id="CALNXK010000126">
    <property type="protein sequence ID" value="CAH3163484.1"/>
    <property type="molecule type" value="Genomic_DNA"/>
</dbReference>
<evidence type="ECO:0000256" key="5">
    <source>
        <dbReference type="ARBA" id="ARBA00034808"/>
    </source>
</evidence>
<dbReference type="EC" id="5.6.2.4" evidence="5"/>
<evidence type="ECO:0000259" key="7">
    <source>
        <dbReference type="PROSITE" id="PS51194"/>
    </source>
</evidence>
<keyword evidence="9" id="KW-1185">Reference proteome</keyword>
<feature type="domain" description="Helicase C-terminal" evidence="7">
    <location>
        <begin position="143"/>
        <end position="290"/>
    </location>
</feature>
<comment type="catalytic activity">
    <reaction evidence="4">
        <text>Couples ATP hydrolysis with the unwinding of duplex DNA by translocating in the 3'-5' direction.</text>
        <dbReference type="EC" id="5.6.2.4"/>
    </reaction>
</comment>
<evidence type="ECO:0000256" key="3">
    <source>
        <dbReference type="ARBA" id="ARBA00023235"/>
    </source>
</evidence>
<organism evidence="8 9">
    <name type="scientific">Porites lobata</name>
    <dbReference type="NCBI Taxonomy" id="104759"/>
    <lineage>
        <taxon>Eukaryota</taxon>
        <taxon>Metazoa</taxon>
        <taxon>Cnidaria</taxon>
        <taxon>Anthozoa</taxon>
        <taxon>Hexacorallia</taxon>
        <taxon>Scleractinia</taxon>
        <taxon>Fungiina</taxon>
        <taxon>Poritidae</taxon>
        <taxon>Porites</taxon>
    </lineage>
</organism>
<evidence type="ECO:0000256" key="6">
    <source>
        <dbReference type="ARBA" id="ARBA00044566"/>
    </source>
</evidence>
<keyword evidence="2" id="KW-0238">DNA-binding</keyword>
<dbReference type="SUPFAM" id="SSF52540">
    <property type="entry name" value="P-loop containing nucleoside triphosphate hydrolases"/>
    <property type="match status" value="1"/>
</dbReference>
<dbReference type="InterPro" id="IPR027417">
    <property type="entry name" value="P-loop_NTPase"/>
</dbReference>
<evidence type="ECO:0000256" key="2">
    <source>
        <dbReference type="ARBA" id="ARBA00023125"/>
    </source>
</evidence>
<evidence type="ECO:0000313" key="8">
    <source>
        <dbReference type="EMBL" id="CAH3163484.1"/>
    </source>
</evidence>
<evidence type="ECO:0000313" key="9">
    <source>
        <dbReference type="Proteomes" id="UP001159405"/>
    </source>
</evidence>
<dbReference type="PANTHER" id="PTHR13710">
    <property type="entry name" value="DNA HELICASE RECQ FAMILY MEMBER"/>
    <property type="match status" value="1"/>
</dbReference>
<comment type="caution">
    <text evidence="8">The sequence shown here is derived from an EMBL/GenBank/DDBJ whole genome shotgun (WGS) entry which is preliminary data.</text>
</comment>
<dbReference type="PROSITE" id="PS51194">
    <property type="entry name" value="HELICASE_CTER"/>
    <property type="match status" value="1"/>
</dbReference>
<dbReference type="Gene3D" id="3.40.50.300">
    <property type="entry name" value="P-loop containing nucleotide triphosphate hydrolases"/>
    <property type="match status" value="2"/>
</dbReference>
<proteinExistence type="inferred from homology"/>
<dbReference type="InterPro" id="IPR001650">
    <property type="entry name" value="Helicase_C-like"/>
</dbReference>
<protein>
    <recommendedName>
        <fullName evidence="5">DNA 3'-5' helicase</fullName>
        <ecNumber evidence="5">5.6.2.4</ecNumber>
    </recommendedName>
    <alternativeName>
        <fullName evidence="6">DNA 3'-5' helicase Q1</fullName>
    </alternativeName>
</protein>
<accession>A0ABN8QGB8</accession>
<dbReference type="SMART" id="SM00490">
    <property type="entry name" value="HELICc"/>
    <property type="match status" value="1"/>
</dbReference>
<reference evidence="8 9" key="1">
    <citation type="submission" date="2022-05" db="EMBL/GenBank/DDBJ databases">
        <authorList>
            <consortium name="Genoscope - CEA"/>
            <person name="William W."/>
        </authorList>
    </citation>
    <scope>NUCLEOTIDE SEQUENCE [LARGE SCALE GENOMIC DNA]</scope>
</reference>
<evidence type="ECO:0000256" key="1">
    <source>
        <dbReference type="ARBA" id="ARBA00005446"/>
    </source>
</evidence>
<dbReference type="PANTHER" id="PTHR13710:SF105">
    <property type="entry name" value="ATP-DEPENDENT DNA HELICASE Q1"/>
    <property type="match status" value="1"/>
</dbReference>
<evidence type="ECO:0000256" key="4">
    <source>
        <dbReference type="ARBA" id="ARBA00034617"/>
    </source>
</evidence>
<gene>
    <name evidence="8" type="ORF">PLOB_00005841</name>
</gene>
<keyword evidence="3" id="KW-0413">Isomerase</keyword>
<dbReference type="Proteomes" id="UP001159405">
    <property type="component" value="Unassembled WGS sequence"/>
</dbReference>